<organism evidence="4 5">
    <name type="scientific">Trichoplusia ni</name>
    <name type="common">Cabbage looper</name>
    <dbReference type="NCBI Taxonomy" id="7111"/>
    <lineage>
        <taxon>Eukaryota</taxon>
        <taxon>Metazoa</taxon>
        <taxon>Ecdysozoa</taxon>
        <taxon>Arthropoda</taxon>
        <taxon>Hexapoda</taxon>
        <taxon>Insecta</taxon>
        <taxon>Pterygota</taxon>
        <taxon>Neoptera</taxon>
        <taxon>Endopterygota</taxon>
        <taxon>Lepidoptera</taxon>
        <taxon>Glossata</taxon>
        <taxon>Ditrysia</taxon>
        <taxon>Noctuoidea</taxon>
        <taxon>Noctuidae</taxon>
        <taxon>Plusiinae</taxon>
        <taxon>Trichoplusia</taxon>
    </lineage>
</organism>
<reference evidence="5" key="1">
    <citation type="submission" date="2025-08" db="UniProtKB">
        <authorList>
            <consortium name="RefSeq"/>
        </authorList>
    </citation>
    <scope>IDENTIFICATION</scope>
</reference>
<keyword evidence="1 2" id="KW-0175">Coiled coil</keyword>
<protein>
    <submittedName>
        <fullName evidence="5">Outer dynein arm protein 1-like</fullName>
    </submittedName>
</protein>
<dbReference type="PANTHER" id="PTHR21694">
    <property type="entry name" value="COILED-COIL DOMAIN-CONTAINING PROTEIN 63"/>
    <property type="match status" value="1"/>
</dbReference>
<dbReference type="Proteomes" id="UP000322000">
    <property type="component" value="Chromosome 6"/>
</dbReference>
<evidence type="ECO:0000313" key="4">
    <source>
        <dbReference type="Proteomes" id="UP000322000"/>
    </source>
</evidence>
<evidence type="ECO:0000256" key="1">
    <source>
        <dbReference type="ARBA" id="ARBA00023054"/>
    </source>
</evidence>
<evidence type="ECO:0000313" key="5">
    <source>
        <dbReference type="RefSeq" id="XP_026729875.1"/>
    </source>
</evidence>
<sequence>MDATQTPEIQTSDIEVLKKMEDEHLRLQRQVRMIQVDRQQRTMGVHPQFRRQDELMRTLKREYMNLCKDLKIARSGAHKKKDKKMKLELKNALQLRVETEQECEGDVTLMDQINGLIQKNNKETLDLRKLASTTQGQLEERRNQSEYRLVSAENKLETAKLRFNAIQYENKKIREEIEHMLQDRALFNQAWDKMLAALGKGKKFLNDLFESSTLAYDQRDEWCTKLKSMQEKGKIDQMLQVQEMRDLIKAYDHEMKVYLFLATKGMTRVNRKQEMREEAMRRTDEEETKRMQAYYVKLLDDIGNYTGEYSVYRVMKLFKKKEQENFSMYQLLADFCAENEVLRRDVNEIRRITNDRRDWNQMMEDKRQGKIGYLRELLEAQQMKTEELRRKNEEQKQLVQDVMSKINEMFAMLDCSLKPFHNLLGDKQPSVHQLDLTLRLITERIKEYMQNVYYYEHCVQKKCEKTSTASRLKKYTVHAEPPDFFKPTPINLLVPADPCPSCVETRWMARISDGPEPPFDIQMALAALTELSSDPAYMRSDRVHTITECRVPRSRAILARRYLNH</sequence>
<proteinExistence type="predicted"/>
<dbReference type="InParanoid" id="A0A7E5VNI5"/>
<evidence type="ECO:0000256" key="2">
    <source>
        <dbReference type="SAM" id="Coils"/>
    </source>
</evidence>
<accession>A0A7E5VNI5</accession>
<dbReference type="InterPro" id="IPR049258">
    <property type="entry name" value="ODAD1_CC"/>
</dbReference>
<evidence type="ECO:0000259" key="3">
    <source>
        <dbReference type="Pfam" id="PF21773"/>
    </source>
</evidence>
<feature type="coiled-coil region" evidence="2">
    <location>
        <begin position="374"/>
        <end position="405"/>
    </location>
</feature>
<gene>
    <name evidence="5" type="primary">LOC113495381</name>
</gene>
<dbReference type="InterPro" id="IPR051876">
    <property type="entry name" value="ODA-DC/CCD"/>
</dbReference>
<dbReference type="Pfam" id="PF21773">
    <property type="entry name" value="ODAD1_CC"/>
    <property type="match status" value="1"/>
</dbReference>
<feature type="domain" description="ODAD1 central coiled coil region" evidence="3">
    <location>
        <begin position="152"/>
        <end position="426"/>
    </location>
</feature>
<name>A0A7E5VNI5_TRINI</name>
<dbReference type="AlphaFoldDB" id="A0A7E5VNI5"/>
<keyword evidence="4" id="KW-1185">Reference proteome</keyword>
<dbReference type="RefSeq" id="XP_026729875.1">
    <property type="nucleotide sequence ID" value="XM_026874074.1"/>
</dbReference>
<dbReference type="GeneID" id="113495381"/>
<dbReference type="KEGG" id="tnl:113495381"/>
<dbReference type="OrthoDB" id="6766775at2759"/>
<dbReference type="PANTHER" id="PTHR21694:SF18">
    <property type="entry name" value="COILED-COIL DOMAIN-CONTAINING PROTEIN 63"/>
    <property type="match status" value="1"/>
</dbReference>